<feature type="transmembrane region" description="Helical" evidence="8">
    <location>
        <begin position="139"/>
        <end position="160"/>
    </location>
</feature>
<keyword evidence="10" id="KW-1185">Reference proteome</keyword>
<feature type="transmembrane region" description="Helical" evidence="8">
    <location>
        <begin position="12"/>
        <end position="29"/>
    </location>
</feature>
<keyword evidence="5 8" id="KW-0812">Transmembrane</keyword>
<evidence type="ECO:0000256" key="4">
    <source>
        <dbReference type="ARBA" id="ARBA00022544"/>
    </source>
</evidence>
<comment type="similarity">
    <text evidence="2">Belongs to the amino acid-polyamine-organocation (APC) superfamily. Spore germination protein (SGP) (TC 2.A.3.9) family.</text>
</comment>
<evidence type="ECO:0000256" key="5">
    <source>
        <dbReference type="ARBA" id="ARBA00022692"/>
    </source>
</evidence>
<dbReference type="GO" id="GO:0016020">
    <property type="term" value="C:membrane"/>
    <property type="evidence" value="ECO:0007669"/>
    <property type="project" value="UniProtKB-SubCell"/>
</dbReference>
<feature type="transmembrane region" description="Helical" evidence="8">
    <location>
        <begin position="76"/>
        <end position="94"/>
    </location>
</feature>
<accession>A0A1I1VLS2</accession>
<evidence type="ECO:0000256" key="1">
    <source>
        <dbReference type="ARBA" id="ARBA00004141"/>
    </source>
</evidence>
<feature type="transmembrane region" description="Helical" evidence="8">
    <location>
        <begin position="114"/>
        <end position="133"/>
    </location>
</feature>
<feature type="transmembrane region" description="Helical" evidence="8">
    <location>
        <begin position="215"/>
        <end position="233"/>
    </location>
</feature>
<organism evidence="9 10">
    <name type="scientific">Paenibacillus catalpae</name>
    <dbReference type="NCBI Taxonomy" id="1045775"/>
    <lineage>
        <taxon>Bacteria</taxon>
        <taxon>Bacillati</taxon>
        <taxon>Bacillota</taxon>
        <taxon>Bacilli</taxon>
        <taxon>Bacillales</taxon>
        <taxon>Paenibacillaceae</taxon>
        <taxon>Paenibacillus</taxon>
    </lineage>
</organism>
<feature type="transmembrane region" description="Helical" evidence="8">
    <location>
        <begin position="269"/>
        <end position="289"/>
    </location>
</feature>
<feature type="transmembrane region" description="Helical" evidence="8">
    <location>
        <begin position="301"/>
        <end position="321"/>
    </location>
</feature>
<keyword evidence="3" id="KW-0813">Transport</keyword>
<dbReference type="Proteomes" id="UP000198855">
    <property type="component" value="Unassembled WGS sequence"/>
</dbReference>
<dbReference type="EMBL" id="FOMT01000001">
    <property type="protein sequence ID" value="SFD83008.1"/>
    <property type="molecule type" value="Genomic_DNA"/>
</dbReference>
<evidence type="ECO:0000256" key="7">
    <source>
        <dbReference type="ARBA" id="ARBA00023136"/>
    </source>
</evidence>
<dbReference type="NCBIfam" id="TIGR00912">
    <property type="entry name" value="2A0309"/>
    <property type="match status" value="1"/>
</dbReference>
<proteinExistence type="inferred from homology"/>
<protein>
    <submittedName>
        <fullName evidence="9">Spore germination protein KB</fullName>
    </submittedName>
</protein>
<dbReference type="Pfam" id="PF03845">
    <property type="entry name" value="Spore_permease"/>
    <property type="match status" value="1"/>
</dbReference>
<dbReference type="STRING" id="1045775.SAMN05216378_1625"/>
<dbReference type="InterPro" id="IPR004761">
    <property type="entry name" value="Spore_GerAB"/>
</dbReference>
<evidence type="ECO:0000256" key="3">
    <source>
        <dbReference type="ARBA" id="ARBA00022448"/>
    </source>
</evidence>
<keyword evidence="6 8" id="KW-1133">Transmembrane helix</keyword>
<dbReference type="PANTHER" id="PTHR34975:SF2">
    <property type="entry name" value="SPORE GERMINATION PROTEIN A2"/>
    <property type="match status" value="1"/>
</dbReference>
<feature type="transmembrane region" description="Helical" evidence="8">
    <location>
        <begin position="333"/>
        <end position="354"/>
    </location>
</feature>
<feature type="transmembrane region" description="Helical" evidence="8">
    <location>
        <begin position="180"/>
        <end position="203"/>
    </location>
</feature>
<evidence type="ECO:0000256" key="6">
    <source>
        <dbReference type="ARBA" id="ARBA00022989"/>
    </source>
</evidence>
<evidence type="ECO:0000256" key="8">
    <source>
        <dbReference type="SAM" id="Phobius"/>
    </source>
</evidence>
<dbReference type="PANTHER" id="PTHR34975">
    <property type="entry name" value="SPORE GERMINATION PROTEIN A2"/>
    <property type="match status" value="1"/>
</dbReference>
<reference evidence="10" key="1">
    <citation type="submission" date="2016-10" db="EMBL/GenBank/DDBJ databases">
        <authorList>
            <person name="Varghese N."/>
            <person name="Submissions S."/>
        </authorList>
    </citation>
    <scope>NUCLEOTIDE SEQUENCE [LARGE SCALE GENOMIC DNA]</scope>
    <source>
        <strain evidence="10">CGMCC 1.10784</strain>
    </source>
</reference>
<dbReference type="RefSeq" id="WP_175532769.1">
    <property type="nucleotide sequence ID" value="NZ_FOMT01000001.1"/>
</dbReference>
<dbReference type="GO" id="GO:0009847">
    <property type="term" value="P:spore germination"/>
    <property type="evidence" value="ECO:0007669"/>
    <property type="project" value="InterPro"/>
</dbReference>
<sequence>MTPSKVNPVDTFTLQLVFLLSTSIIFGTPSVVPDSWLVGLVAFFPACLFIVLYSAMLSSQHDLGLYPMLEKAWGKIAGKMFVLLYAIYFLYIAARNIRDMIELVMSALLRITPVPILTSLFIMLIAYTALGGIKAIARFASLILCIVLLMLVTLAVFLMFSSSIILEQMLPFLSKGMWPVIQSAFTHSLWFPYGEIIVFLVFQPELGGAKGFRKITLYAFISACIILTISDLLQIWSLGIESKKYSVFALLDAARLINIANIITRMDAVVALIIIFGTLLKCSVFLFACTEGIARIFKVKTGKLTFPLALVAGAFSILVTRNSAEHVTEGLKYVIYTMHIPLQLLVPLLTLILLRIRYRKGAAT</sequence>
<evidence type="ECO:0000313" key="10">
    <source>
        <dbReference type="Proteomes" id="UP000198855"/>
    </source>
</evidence>
<gene>
    <name evidence="9" type="ORF">SAMN05216378_1625</name>
</gene>
<dbReference type="AlphaFoldDB" id="A0A1I1VLS2"/>
<feature type="transmembrane region" description="Helical" evidence="8">
    <location>
        <begin position="36"/>
        <end position="56"/>
    </location>
</feature>
<keyword evidence="7 8" id="KW-0472">Membrane</keyword>
<evidence type="ECO:0000313" key="9">
    <source>
        <dbReference type="EMBL" id="SFD83008.1"/>
    </source>
</evidence>
<evidence type="ECO:0000256" key="2">
    <source>
        <dbReference type="ARBA" id="ARBA00007998"/>
    </source>
</evidence>
<name>A0A1I1VLS2_9BACL</name>
<keyword evidence="4" id="KW-0309">Germination</keyword>
<comment type="subcellular location">
    <subcellularLocation>
        <location evidence="1">Membrane</location>
        <topology evidence="1">Multi-pass membrane protein</topology>
    </subcellularLocation>
</comment>